<dbReference type="Proteomes" id="UP000237830">
    <property type="component" value="Chromosome"/>
</dbReference>
<dbReference type="RefSeq" id="WP_033865887.1">
    <property type="nucleotide sequence ID" value="NZ_CP025494.1"/>
</dbReference>
<dbReference type="AlphaFoldDB" id="A0A2L1J5F4"/>
<name>A0A2L1J5F4_9PSED</name>
<gene>
    <name evidence="1" type="ORF">CYL20_03765</name>
</gene>
<evidence type="ECO:0000313" key="2">
    <source>
        <dbReference type="Proteomes" id="UP000237830"/>
    </source>
</evidence>
<organism evidence="1 2">
    <name type="scientific">Pseudomonas palleroniana</name>
    <dbReference type="NCBI Taxonomy" id="191390"/>
    <lineage>
        <taxon>Bacteria</taxon>
        <taxon>Pseudomonadati</taxon>
        <taxon>Pseudomonadota</taxon>
        <taxon>Gammaproteobacteria</taxon>
        <taxon>Pseudomonadales</taxon>
        <taxon>Pseudomonadaceae</taxon>
        <taxon>Pseudomonas</taxon>
    </lineage>
</organism>
<evidence type="ECO:0000313" key="1">
    <source>
        <dbReference type="EMBL" id="AVE03706.1"/>
    </source>
</evidence>
<sequence length="72" mass="8109">MSGIDDFRFKSHYLLIELDAATSTMMMLVSSKEVAGAKWDAAALRHHEAFHAWSSFLNVPYDHLRGSTQSSH</sequence>
<accession>A0A2L1J5F4</accession>
<dbReference type="EMBL" id="CP025494">
    <property type="protein sequence ID" value="AVE03706.1"/>
    <property type="molecule type" value="Genomic_DNA"/>
</dbReference>
<proteinExistence type="predicted"/>
<protein>
    <submittedName>
        <fullName evidence="1">Uncharacterized protein</fullName>
    </submittedName>
</protein>
<reference evidence="1 2" key="1">
    <citation type="submission" date="2017-12" db="EMBL/GenBank/DDBJ databases">
        <title>Genome sequence of Pseudomonas palleroniana MAB3.</title>
        <authorList>
            <person name="Nascimento F.X."/>
        </authorList>
    </citation>
    <scope>NUCLEOTIDE SEQUENCE [LARGE SCALE GENOMIC DNA]</scope>
    <source>
        <strain evidence="1 2">MAB3</strain>
    </source>
</reference>